<evidence type="ECO:0008006" key="4">
    <source>
        <dbReference type="Google" id="ProtNLM"/>
    </source>
</evidence>
<proteinExistence type="predicted"/>
<name>A0A2T8HET2_9SPHI</name>
<sequence length="141" mass="16177">MNWGGSIVVGMGAFMAFIVGSVFYMVRQDTDTLEEDNYYDQGMHYGEVYELKENVQRDQAMPTLRLRGDSLYIHFSTTRNTGNAHWKRRSDAKLDKEQVFQTESDSVALPLASPERGHWEIKLTWNGAGTAYQSIHHLFIP</sequence>
<keyword evidence="1" id="KW-0472">Membrane</keyword>
<dbReference type="EMBL" id="QDKG01000009">
    <property type="protein sequence ID" value="PVH23925.1"/>
    <property type="molecule type" value="Genomic_DNA"/>
</dbReference>
<evidence type="ECO:0000256" key="1">
    <source>
        <dbReference type="SAM" id="Phobius"/>
    </source>
</evidence>
<keyword evidence="1" id="KW-0812">Transmembrane</keyword>
<dbReference type="RefSeq" id="WP_133228685.1">
    <property type="nucleotide sequence ID" value="NZ_QDKG01000009.1"/>
</dbReference>
<dbReference type="Pfam" id="PF05751">
    <property type="entry name" value="FixH"/>
    <property type="match status" value="1"/>
</dbReference>
<protein>
    <recommendedName>
        <fullName evidence="4">Nitrogen fixation protein FixH</fullName>
    </recommendedName>
</protein>
<feature type="transmembrane region" description="Helical" evidence="1">
    <location>
        <begin position="6"/>
        <end position="26"/>
    </location>
</feature>
<organism evidence="2 3">
    <name type="scientific">Sphingobacterium corticibacter</name>
    <dbReference type="NCBI Taxonomy" id="2171749"/>
    <lineage>
        <taxon>Bacteria</taxon>
        <taxon>Pseudomonadati</taxon>
        <taxon>Bacteroidota</taxon>
        <taxon>Sphingobacteriia</taxon>
        <taxon>Sphingobacteriales</taxon>
        <taxon>Sphingobacteriaceae</taxon>
        <taxon>Sphingobacterium</taxon>
    </lineage>
</organism>
<dbReference type="Proteomes" id="UP000245627">
    <property type="component" value="Unassembled WGS sequence"/>
</dbReference>
<dbReference type="AlphaFoldDB" id="A0A2T8HET2"/>
<accession>A0A2T8HET2</accession>
<gene>
    <name evidence="2" type="ORF">DC487_16995</name>
</gene>
<evidence type="ECO:0000313" key="2">
    <source>
        <dbReference type="EMBL" id="PVH23925.1"/>
    </source>
</evidence>
<evidence type="ECO:0000313" key="3">
    <source>
        <dbReference type="Proteomes" id="UP000245627"/>
    </source>
</evidence>
<keyword evidence="1" id="KW-1133">Transmembrane helix</keyword>
<reference evidence="2 3" key="1">
    <citation type="submission" date="2018-04" db="EMBL/GenBank/DDBJ databases">
        <title>Sphingobacterium cortibacter sp. nov.</title>
        <authorList>
            <person name="Li Y."/>
        </authorList>
    </citation>
    <scope>NUCLEOTIDE SEQUENCE [LARGE SCALE GENOMIC DNA]</scope>
    <source>
        <strain evidence="2 3">2c-3</strain>
    </source>
</reference>
<comment type="caution">
    <text evidence="2">The sequence shown here is derived from an EMBL/GenBank/DDBJ whole genome shotgun (WGS) entry which is preliminary data.</text>
</comment>
<dbReference type="OrthoDB" id="1493774at2"/>
<dbReference type="InterPro" id="IPR008620">
    <property type="entry name" value="FixH"/>
</dbReference>
<keyword evidence="3" id="KW-1185">Reference proteome</keyword>